<evidence type="ECO:0000256" key="4">
    <source>
        <dbReference type="ARBA" id="ARBA00022525"/>
    </source>
</evidence>
<dbReference type="Pfam" id="PF05938">
    <property type="entry name" value="Self-incomp_S1"/>
    <property type="match status" value="1"/>
</dbReference>
<evidence type="ECO:0000256" key="3">
    <source>
        <dbReference type="ARBA" id="ARBA00022471"/>
    </source>
</evidence>
<protein>
    <recommendedName>
        <fullName evidence="6">S-protein homolog</fullName>
    </recommendedName>
</protein>
<gene>
    <name evidence="7" type="ORF">VFH_IV018320</name>
</gene>
<dbReference type="GO" id="GO:0060320">
    <property type="term" value="P:rejection of self pollen"/>
    <property type="evidence" value="ECO:0007669"/>
    <property type="project" value="UniProtKB-KW"/>
</dbReference>
<evidence type="ECO:0000256" key="5">
    <source>
        <dbReference type="ARBA" id="ARBA00022729"/>
    </source>
</evidence>
<comment type="subcellular location">
    <subcellularLocation>
        <location evidence="1 6">Secreted</location>
    </subcellularLocation>
</comment>
<sequence length="158" mass="18564">MASISNQLWLLFLSVVLLPIFAFAIRSTIENGVQQINLHPKTTVRIYNQLGGYDVDVHCKSKNDDLGNQVLHDNQHFQWDFHPNIWGSTLFFCHISWTNGQGTYDIYKQKRDFSKRCKKYCDWYVTKDGIQGFKQVLDNDGTQHDSEQDTFFNWEPRP</sequence>
<dbReference type="EMBL" id="OX451739">
    <property type="protein sequence ID" value="CAI8607014.1"/>
    <property type="molecule type" value="Genomic_DNA"/>
</dbReference>
<evidence type="ECO:0000256" key="2">
    <source>
        <dbReference type="ARBA" id="ARBA00005581"/>
    </source>
</evidence>
<name>A0AAV1AD82_VICFA</name>
<keyword evidence="3 6" id="KW-0713">Self-incompatibility</keyword>
<keyword evidence="8" id="KW-1185">Reference proteome</keyword>
<dbReference type="PANTHER" id="PTHR31232">
    <property type="match status" value="1"/>
</dbReference>
<accession>A0AAV1AD82</accession>
<organism evidence="7 8">
    <name type="scientific">Vicia faba</name>
    <name type="common">Broad bean</name>
    <name type="synonym">Faba vulgaris</name>
    <dbReference type="NCBI Taxonomy" id="3906"/>
    <lineage>
        <taxon>Eukaryota</taxon>
        <taxon>Viridiplantae</taxon>
        <taxon>Streptophyta</taxon>
        <taxon>Embryophyta</taxon>
        <taxon>Tracheophyta</taxon>
        <taxon>Spermatophyta</taxon>
        <taxon>Magnoliopsida</taxon>
        <taxon>eudicotyledons</taxon>
        <taxon>Gunneridae</taxon>
        <taxon>Pentapetalae</taxon>
        <taxon>rosids</taxon>
        <taxon>fabids</taxon>
        <taxon>Fabales</taxon>
        <taxon>Fabaceae</taxon>
        <taxon>Papilionoideae</taxon>
        <taxon>50 kb inversion clade</taxon>
        <taxon>NPAAA clade</taxon>
        <taxon>Hologalegina</taxon>
        <taxon>IRL clade</taxon>
        <taxon>Fabeae</taxon>
        <taxon>Vicia</taxon>
    </lineage>
</organism>
<keyword evidence="5 6" id="KW-0732">Signal</keyword>
<evidence type="ECO:0000313" key="7">
    <source>
        <dbReference type="EMBL" id="CAI8607014.1"/>
    </source>
</evidence>
<evidence type="ECO:0000256" key="1">
    <source>
        <dbReference type="ARBA" id="ARBA00004613"/>
    </source>
</evidence>
<feature type="signal peptide" evidence="6">
    <location>
        <begin position="1"/>
        <end position="24"/>
    </location>
</feature>
<evidence type="ECO:0000256" key="6">
    <source>
        <dbReference type="RuleBase" id="RU367044"/>
    </source>
</evidence>
<dbReference type="AlphaFoldDB" id="A0AAV1AD82"/>
<dbReference type="GO" id="GO:0005576">
    <property type="term" value="C:extracellular region"/>
    <property type="evidence" value="ECO:0007669"/>
    <property type="project" value="UniProtKB-SubCell"/>
</dbReference>
<dbReference type="Proteomes" id="UP001157006">
    <property type="component" value="Chromosome 4"/>
</dbReference>
<dbReference type="InterPro" id="IPR010264">
    <property type="entry name" value="Self-incomp_S1"/>
</dbReference>
<reference evidence="7 8" key="1">
    <citation type="submission" date="2023-01" db="EMBL/GenBank/DDBJ databases">
        <authorList>
            <person name="Kreplak J."/>
        </authorList>
    </citation>
    <scope>NUCLEOTIDE SEQUENCE [LARGE SCALE GENOMIC DNA]</scope>
</reference>
<feature type="chain" id="PRO_5043104446" description="S-protein homolog" evidence="6">
    <location>
        <begin position="25"/>
        <end position="158"/>
    </location>
</feature>
<keyword evidence="4 6" id="KW-0964">Secreted</keyword>
<comment type="similarity">
    <text evidence="2 6">Belongs to the plant self-incompatibility (S1) protein family.</text>
</comment>
<evidence type="ECO:0000313" key="8">
    <source>
        <dbReference type="Proteomes" id="UP001157006"/>
    </source>
</evidence>
<proteinExistence type="inferred from homology"/>
<dbReference type="PANTHER" id="PTHR31232:SF18">
    <property type="entry name" value="S-PROTEIN HOMOLOG"/>
    <property type="match status" value="1"/>
</dbReference>